<dbReference type="GO" id="GO:0030313">
    <property type="term" value="C:cell envelope"/>
    <property type="evidence" value="ECO:0007669"/>
    <property type="project" value="UniProtKB-SubCell"/>
</dbReference>
<dbReference type="CDD" id="cd00063">
    <property type="entry name" value="FN3"/>
    <property type="match status" value="1"/>
</dbReference>
<dbReference type="SUPFAM" id="SSF52833">
    <property type="entry name" value="Thioredoxin-like"/>
    <property type="match status" value="1"/>
</dbReference>
<reference evidence="4" key="2">
    <citation type="journal article" date="2021" name="PeerJ">
        <title>Extensive microbial diversity within the chicken gut microbiome revealed by metagenomics and culture.</title>
        <authorList>
            <person name="Gilroy R."/>
            <person name="Ravi A."/>
            <person name="Getino M."/>
            <person name="Pursley I."/>
            <person name="Horton D.L."/>
            <person name="Alikhan N.F."/>
            <person name="Baker D."/>
            <person name="Gharbi K."/>
            <person name="Hall N."/>
            <person name="Watson M."/>
            <person name="Adriaenssens E.M."/>
            <person name="Foster-Nyarko E."/>
            <person name="Jarju S."/>
            <person name="Secka A."/>
            <person name="Antonio M."/>
            <person name="Oren A."/>
            <person name="Chaudhuri R.R."/>
            <person name="La Ragione R."/>
            <person name="Hildebrand F."/>
            <person name="Pallen M.J."/>
        </authorList>
    </citation>
    <scope>NUCLEOTIDE SEQUENCE</scope>
    <source>
        <strain evidence="4">ChiSjej3B21-11622</strain>
    </source>
</reference>
<dbReference type="Gene3D" id="2.60.40.1080">
    <property type="match status" value="1"/>
</dbReference>
<proteinExistence type="predicted"/>
<evidence type="ECO:0000256" key="1">
    <source>
        <dbReference type="ARBA" id="ARBA00004196"/>
    </source>
</evidence>
<dbReference type="AlphaFoldDB" id="A0A9D1D1A9"/>
<feature type="domain" description="Fibronectin type-III" evidence="3">
    <location>
        <begin position="369"/>
        <end position="464"/>
    </location>
</feature>
<dbReference type="InterPro" id="IPR036249">
    <property type="entry name" value="Thioredoxin-like_sf"/>
</dbReference>
<name>A0A9D1D1A9_9FIRM</name>
<protein>
    <submittedName>
        <fullName evidence="4">InlB B-repeat-containing protein</fullName>
    </submittedName>
</protein>
<dbReference type="InterPro" id="IPR013783">
    <property type="entry name" value="Ig-like_fold"/>
</dbReference>
<evidence type="ECO:0000259" key="3">
    <source>
        <dbReference type="PROSITE" id="PS50853"/>
    </source>
</evidence>
<dbReference type="NCBIfam" id="TIGR02543">
    <property type="entry name" value="List_Bact_rpt"/>
    <property type="match status" value="1"/>
</dbReference>
<feature type="region of interest" description="Disordered" evidence="2">
    <location>
        <begin position="264"/>
        <end position="302"/>
    </location>
</feature>
<evidence type="ECO:0000313" key="5">
    <source>
        <dbReference type="Proteomes" id="UP000886886"/>
    </source>
</evidence>
<dbReference type="Gene3D" id="2.60.40.4270">
    <property type="entry name" value="Listeria-Bacteroides repeat domain"/>
    <property type="match status" value="1"/>
</dbReference>
<reference evidence="4" key="1">
    <citation type="submission" date="2020-10" db="EMBL/GenBank/DDBJ databases">
        <authorList>
            <person name="Gilroy R."/>
        </authorList>
    </citation>
    <scope>NUCLEOTIDE SEQUENCE</scope>
    <source>
        <strain evidence="4">ChiSjej3B21-11622</strain>
    </source>
</reference>
<comment type="subcellular location">
    <subcellularLocation>
        <location evidence="1">Cell envelope</location>
    </subcellularLocation>
</comment>
<dbReference type="InterPro" id="IPR003961">
    <property type="entry name" value="FN3_dom"/>
</dbReference>
<dbReference type="EMBL" id="DVFT01000158">
    <property type="protein sequence ID" value="HIQ97040.1"/>
    <property type="molecule type" value="Genomic_DNA"/>
</dbReference>
<dbReference type="Pfam" id="PF09479">
    <property type="entry name" value="Flg_new"/>
    <property type="match status" value="1"/>
</dbReference>
<organism evidence="4 5">
    <name type="scientific">Candidatus Limivivens merdigallinarum</name>
    <dbReference type="NCBI Taxonomy" id="2840859"/>
    <lineage>
        <taxon>Bacteria</taxon>
        <taxon>Bacillati</taxon>
        <taxon>Bacillota</taxon>
        <taxon>Clostridia</taxon>
        <taxon>Lachnospirales</taxon>
        <taxon>Lachnospiraceae</taxon>
        <taxon>Lachnospiraceae incertae sedis</taxon>
        <taxon>Candidatus Limivivens</taxon>
    </lineage>
</organism>
<dbReference type="InterPro" id="IPR003343">
    <property type="entry name" value="Big_2"/>
</dbReference>
<dbReference type="Pfam" id="PF02368">
    <property type="entry name" value="Big_2"/>
    <property type="match status" value="1"/>
</dbReference>
<dbReference type="SMART" id="SM00635">
    <property type="entry name" value="BID_2"/>
    <property type="match status" value="1"/>
</dbReference>
<dbReference type="InterPro" id="IPR008964">
    <property type="entry name" value="Invasin/intimin_cell_adhesion"/>
</dbReference>
<evidence type="ECO:0000256" key="2">
    <source>
        <dbReference type="SAM" id="MobiDB-lite"/>
    </source>
</evidence>
<dbReference type="SUPFAM" id="SSF49373">
    <property type="entry name" value="Invasin/intimin cell-adhesion fragments"/>
    <property type="match status" value="1"/>
</dbReference>
<feature type="compositionally biased region" description="Low complexity" evidence="2">
    <location>
        <begin position="275"/>
        <end position="288"/>
    </location>
</feature>
<dbReference type="InterPro" id="IPR042229">
    <property type="entry name" value="Listeria/Bacterioides_rpt_sf"/>
</dbReference>
<sequence length="464" mass="50779">MKAKKREWLGALCAVLFCILAFGSFRMEAAAMNVISTQGLAEGIIVYPYQEAGKKLTDYSEKRLVLAYGRTRCPNTKAMLLKAAELREKGYSVQGILMDVDSSAGELASFKSAYPELVVAHDGSYNSQMWSLLKQLGVSGSSTTLPLALVLNEQREVIAWSIGSDTAGLETVITGQEAGNSSGGGGTAVPGRYTITYHLNGGIQNPENPEYYYAGDTIVLQDPTREGYTFEGWEVDQYPGSYMIAIYPIYHEDFSLTARWRKNPETSDTEAPTTEAPSSGGSSAESPSAPKPSEEQVKISKKTAKLTVGKSLRLRLSGAKGTVSWKSSASSVVSVSSSGLIKGKKPGKAAITASWNGKTYKCTVTVNPAKQKIVYAKSNRPGSTLIRWKKDRTAKGYQIRYSTSKSFRKNVKTVTVTKYSTYKRTVSKLKKGKTYYFKVRSYGTYRGKKYYGAYSSTVKVKVRK</sequence>
<dbReference type="InterPro" id="IPR036116">
    <property type="entry name" value="FN3_sf"/>
</dbReference>
<accession>A0A9D1D1A9</accession>
<dbReference type="InterPro" id="IPR013378">
    <property type="entry name" value="InlB-like_B-rpt"/>
</dbReference>
<dbReference type="PROSITE" id="PS50853">
    <property type="entry name" value="FN3"/>
    <property type="match status" value="1"/>
</dbReference>
<dbReference type="SUPFAM" id="SSF49265">
    <property type="entry name" value="Fibronectin type III"/>
    <property type="match status" value="1"/>
</dbReference>
<dbReference type="Proteomes" id="UP000886886">
    <property type="component" value="Unassembled WGS sequence"/>
</dbReference>
<evidence type="ECO:0000313" key="4">
    <source>
        <dbReference type="EMBL" id="HIQ97040.1"/>
    </source>
</evidence>
<gene>
    <name evidence="4" type="ORF">IAB26_10815</name>
</gene>
<comment type="caution">
    <text evidence="4">The sequence shown here is derived from an EMBL/GenBank/DDBJ whole genome shotgun (WGS) entry which is preliminary data.</text>
</comment>
<dbReference type="Gene3D" id="2.60.40.10">
    <property type="entry name" value="Immunoglobulins"/>
    <property type="match status" value="1"/>
</dbReference>